<feature type="domain" description="Ubiquitin-like" evidence="1">
    <location>
        <begin position="611"/>
        <end position="678"/>
    </location>
</feature>
<dbReference type="InterPro" id="IPR000626">
    <property type="entry name" value="Ubiquitin-like_dom"/>
</dbReference>
<accession>A0ABR2H5G4</accession>
<comment type="caution">
    <text evidence="2">The sequence shown here is derived from an EMBL/GenBank/DDBJ whole genome shotgun (WGS) entry which is preliminary data.</text>
</comment>
<feature type="domain" description="Ubiquitin-like" evidence="1">
    <location>
        <begin position="154"/>
        <end position="229"/>
    </location>
</feature>
<proteinExistence type="predicted"/>
<dbReference type="Proteomes" id="UP001470230">
    <property type="component" value="Unassembled WGS sequence"/>
</dbReference>
<feature type="domain" description="Ubiquitin-like" evidence="1">
    <location>
        <begin position="309"/>
        <end position="382"/>
    </location>
</feature>
<reference evidence="2 3" key="1">
    <citation type="submission" date="2024-04" db="EMBL/GenBank/DDBJ databases">
        <title>Tritrichomonas musculus Genome.</title>
        <authorList>
            <person name="Alves-Ferreira E."/>
            <person name="Grigg M."/>
            <person name="Lorenzi H."/>
            <person name="Galac M."/>
        </authorList>
    </citation>
    <scope>NUCLEOTIDE SEQUENCE [LARGE SCALE GENOMIC DNA]</scope>
    <source>
        <strain evidence="2 3">EAF2021</strain>
    </source>
</reference>
<dbReference type="Gene3D" id="3.10.20.90">
    <property type="entry name" value="Phosphatidylinositol 3-kinase Catalytic Subunit, Chain A, domain 1"/>
    <property type="match status" value="9"/>
</dbReference>
<evidence type="ECO:0000313" key="3">
    <source>
        <dbReference type="Proteomes" id="UP001470230"/>
    </source>
</evidence>
<dbReference type="PRINTS" id="PR00348">
    <property type="entry name" value="UBIQUITIN"/>
</dbReference>
<gene>
    <name evidence="2" type="ORF">M9Y10_027839</name>
</gene>
<dbReference type="PROSITE" id="PS50053">
    <property type="entry name" value="UBIQUITIN_2"/>
    <property type="match status" value="9"/>
</dbReference>
<feature type="domain" description="Ubiquitin-like" evidence="1">
    <location>
        <begin position="535"/>
        <end position="609"/>
    </location>
</feature>
<dbReference type="InterPro" id="IPR050158">
    <property type="entry name" value="Ubiquitin_ubiquitin-like"/>
</dbReference>
<keyword evidence="3" id="KW-1185">Reference proteome</keyword>
<dbReference type="SUPFAM" id="SSF54236">
    <property type="entry name" value="Ubiquitin-like"/>
    <property type="match status" value="9"/>
</dbReference>
<dbReference type="InterPro" id="IPR019956">
    <property type="entry name" value="Ubiquitin_dom"/>
</dbReference>
<feature type="domain" description="Ubiquitin-like" evidence="1">
    <location>
        <begin position="78"/>
        <end position="146"/>
    </location>
</feature>
<dbReference type="EMBL" id="JAPFFF010000043">
    <property type="protein sequence ID" value="KAK8841002.1"/>
    <property type="molecule type" value="Genomic_DNA"/>
</dbReference>
<organism evidence="2 3">
    <name type="scientific">Tritrichomonas musculus</name>
    <dbReference type="NCBI Taxonomy" id="1915356"/>
    <lineage>
        <taxon>Eukaryota</taxon>
        <taxon>Metamonada</taxon>
        <taxon>Parabasalia</taxon>
        <taxon>Tritrichomonadida</taxon>
        <taxon>Tritrichomonadidae</taxon>
        <taxon>Tritrichomonas</taxon>
    </lineage>
</organism>
<evidence type="ECO:0000259" key="1">
    <source>
        <dbReference type="PROSITE" id="PS50053"/>
    </source>
</evidence>
<protein>
    <recommendedName>
        <fullName evidence="1">Ubiquitin-like domain-containing protein</fullName>
    </recommendedName>
</protein>
<feature type="domain" description="Ubiquitin-like" evidence="1">
    <location>
        <begin position="220"/>
        <end position="306"/>
    </location>
</feature>
<feature type="domain" description="Ubiquitin-like" evidence="1">
    <location>
        <begin position="459"/>
        <end position="534"/>
    </location>
</feature>
<dbReference type="PANTHER" id="PTHR10666">
    <property type="entry name" value="UBIQUITIN"/>
    <property type="match status" value="1"/>
</dbReference>
<sequence>MQIVVKAKNGKTITLDVEPNNLIKDVKAKIQDKEGIPIDKQILFYTGKKLEDNKTIEHYSISKNATLILNLTSMKETITVIINTIDNTSFPITISPTNQVMDIKLLIETVTNISADRQRLFYNNQELVEFYQIQEYSIENDSHIYLQICSSEIIQIFINSFTEKLFPLDVKPTDSIKSVKEQIQKKKQIHANQQRLFHDKKELENAKTIQDYQIKKNSILTIILATKSGDKIIINNTSSGQLFELDVDFTDSIEYIKEKIQFFKGLFLYQQRLAYAGILLEDGYTLEDYLIPKDAILELALFQKKGNLIFIKTNKEKYVPFEVQPTEKVSTFKSDVQKKLDIPSDLLNLFYNGQLLEDEKTIQDYSISDESVLKMSLQMPVNMFICVKALKGEKIIIDVQPIEKIESVREKIQKILKIPVDQQMLVFDGKQLENGHTLYDYSIINESIILMIPIVKRFFDVFIWTPNGKEIRINVEPTTKVKDVKLKIQEKEKFDIEKQRLFLDNKPLENENSLEFYSIKNDIHLGFILLSRNGMIIFIKMSKNKLMPLEVEPTDSIDTLKAKINENEGFLLDQFKLYLDEKELENGKNIQDYSIHDGKIIQFAVKLNGIDKIFVKLNEERIPIEVQLSFSIEEVKKQILYQRGIPIEMQQLSFDGNVLENGKNLQDYSIENCSVLILDRISK</sequence>
<name>A0ABR2H5G4_9EUKA</name>
<dbReference type="InterPro" id="IPR029071">
    <property type="entry name" value="Ubiquitin-like_domsf"/>
</dbReference>
<dbReference type="Pfam" id="PF00240">
    <property type="entry name" value="ubiquitin"/>
    <property type="match status" value="9"/>
</dbReference>
<feature type="domain" description="Ubiquitin-like" evidence="1">
    <location>
        <begin position="1"/>
        <end position="76"/>
    </location>
</feature>
<dbReference type="SMART" id="SM00213">
    <property type="entry name" value="UBQ"/>
    <property type="match status" value="9"/>
</dbReference>
<feature type="domain" description="Ubiquitin-like" evidence="1">
    <location>
        <begin position="383"/>
        <end position="452"/>
    </location>
</feature>
<dbReference type="CDD" id="cd17039">
    <property type="entry name" value="Ubl_ubiquitin_like"/>
    <property type="match status" value="4"/>
</dbReference>
<evidence type="ECO:0000313" key="2">
    <source>
        <dbReference type="EMBL" id="KAK8841002.1"/>
    </source>
</evidence>